<dbReference type="PROSITE" id="PS50082">
    <property type="entry name" value="WD_REPEATS_2"/>
    <property type="match status" value="1"/>
</dbReference>
<reference evidence="6" key="1">
    <citation type="submission" date="2025-08" db="UniProtKB">
        <authorList>
            <consortium name="Ensembl"/>
        </authorList>
    </citation>
    <scope>IDENTIFICATION</scope>
</reference>
<keyword evidence="7" id="KW-1185">Reference proteome</keyword>
<feature type="repeat" description="WD" evidence="3">
    <location>
        <begin position="1174"/>
        <end position="1215"/>
    </location>
</feature>
<keyword evidence="1 3" id="KW-0853">WD repeat</keyword>
<dbReference type="SUPFAM" id="SSF82171">
    <property type="entry name" value="DPP6 N-terminal domain-like"/>
    <property type="match status" value="1"/>
</dbReference>
<feature type="region of interest" description="Disordered" evidence="4">
    <location>
        <begin position="1933"/>
        <end position="1968"/>
    </location>
</feature>
<dbReference type="InterPro" id="IPR007111">
    <property type="entry name" value="NACHT_NTPase"/>
</dbReference>
<dbReference type="InterPro" id="IPR052752">
    <property type="entry name" value="NACHT-WD_repeat"/>
</dbReference>
<accession>A0A8P4KPH9</accession>
<sequence>MSPVSAAGDRMWSYYRDGLFPRKKKKEDKEAVTLPAIHNGPTSLCQGTNRKGHDGKLHVESNITDHLRFLQLNHPVCLQYQVQRTGKTQNEPHLEDRITDILHQGQFFKVKAATTLLNLHEYRRTIDDSTQLLKSMEALAGEEEDEEDREGEDKDVIVDVRETDSGTHLSVSSNIDVDRESEHKLPGTDLLCCTASSEVQRTEESPLVEERRFMVYICGGYKDTVAERSALMENVYPRLYLYCKQRGYDFSMVDLRWGIGTPFAERHDTVELHVENLQRCQTTKGPNLIVFVGQKHEVRSLPSTITREAFEAIVRVLDRDRQQMSRDKPLVDLAASGSQSSITTDSSSDSFTQDSIYGHYLNFGEQATNSGLLSQSSHDSFSDGEEARLSPVGTRGRADVDKDLTLLQMCYKLDENCLPPVYRLLPISSHHPDVLSVDRERRRQARKDWSATCLTLLGVLQRSTGKALGREEASLLLRTVLDWEVETGLQSVDGAPPEEHCHCYKRLIPDLHYNLKNEHVAQYADLLKGRARLDPVLTAAHQQFMDRLHRKLRHTNIYERNMGWGKRGLNSKHNQSHRFYTERISSHFQRTVINSLNKDMKVTKTHSPFDTVRREAVREQIQEEIQRHVNYGLHLGKGCTLRQTFLADVKKAVEQSRTRPILLLGPPGWGKSTTMAAVAQLAPSWLPGAVKILVHFIGLTGESRNIRLVLQSLCVQLAEAYCPHTQLSEGLPQLINEFHSLLGLVGTERPLVILLDGLDELSEDHGADLSWISASLPQNVHLILSATTDSPCTLQSALPTVLSIPPLSPEDITAALETKLRTDQRCLQEQQWQLLVNACLSCPCPLYLETAYSESMLWTSYSPQASLSLPPSLEGLYLGVLARLERELGRQLVRRAASLISISRWGVTEQELLDLLTRDGKVLQEVTSCHSSSSNPRVPYVSWARLRRGLGRHLTEVRTDGTWVYRWTHSELSHVCMNHYIKTVDCRMALHADYADYYQDKSQRTHIFQPLAWTLNEGEDGEGTTKSYKFNLRKLHGLPYHLVHSDQILPFLSECIFNYEFLLHKAWGLSVLDIKEDLNKAVLPDKVLVDVEVLSGALEMSTVVLLQDPCQLASQLMGRLGKLIIEDRPVAKGDPLKFSYLHALMAQCTQSSLPVLLPSSTCLLPPGGLQHILLAGHLTSVIALGGGQRGPLGVTSESDGSLRFWDLEQRRIIRSLDAVEGVVADSITLGLNDKMLIVCMGQSLQVREVESGRVVYSESDSVDRPIVTTTCEGQLLVVFYDGSHLVKVFDLAASCSLLHCVNISMEREAIHRNRSVLLSNNCIRDYVLFAYRSDSIRSGDEAAVFSARGGAVLSVLSAQHGAASIQAVEMTEDYLLLFCRYPYKSGSEIIHIELFSTDSFLYQRAILGCSQDFISQVTVNRAGTHVVAFCPSPHTGITELVTWNLETEDHKHITRFPAVLTKGLCFDLRFCLGICSGEKYLHLWDLTCRISDQTLTYNIHKPRSDGTEEVIPMGKTLRYAVCRSIRAGTVYVWNLGRRRFVCRPVRVEHGLYSSTDTVLAHNFKLYIFTDRSTISSVEAPPCRFQTLLVYDLIKRSYVRRQTGIAVIPCLQHEYRLLEDGRTLLGLSETRDHLILWDLDFGSIKHEIKASHRESILCSSTVPDLQPDVTALRDATCELPVTLSVNSLFNNIHVYLMPWDVRTESQSAKKKRLGREAQREREVKRRLDGEKYNSIEQYVLSGDEQVAVCSYFAHHLNVFSMVSQEHLHTLEDKSSLLSLHTAALTYTGSHLVLTNYNQDQKTPYITLWDLHTGTVKKKLRNEAGVCCVAITDGGDRVVFGVKGSNRLKVWDPFRRNYRSICGYGNLTIEVSSELYMTEGGTRAILLSGQLSLWDLEASSVLSVLSLDARVRCMKLLRGCETSVLLGLSHSPTLISTRSTSSHPVSSATRAPKDEDLFGESSSSEEEEDS</sequence>
<dbReference type="InterPro" id="IPR011047">
    <property type="entry name" value="Quinoprotein_ADH-like_sf"/>
</dbReference>
<dbReference type="GeneTree" id="ENSGT00940000167021"/>
<feature type="compositionally biased region" description="Low complexity" evidence="4">
    <location>
        <begin position="336"/>
        <end position="350"/>
    </location>
</feature>
<evidence type="ECO:0000256" key="2">
    <source>
        <dbReference type="ARBA" id="ARBA00022737"/>
    </source>
</evidence>
<dbReference type="PANTHER" id="PTHR19871">
    <property type="entry name" value="BETA TRANSDUCIN-RELATED PROTEIN"/>
    <property type="match status" value="1"/>
</dbReference>
<dbReference type="Pfam" id="PF25469">
    <property type="entry name" value="WHD_NWD1"/>
    <property type="match status" value="1"/>
</dbReference>
<organism evidence="6 7">
    <name type="scientific">Dicentrarchus labrax</name>
    <name type="common">European seabass</name>
    <name type="synonym">Morone labrax</name>
    <dbReference type="NCBI Taxonomy" id="13489"/>
    <lineage>
        <taxon>Eukaryota</taxon>
        <taxon>Metazoa</taxon>
        <taxon>Chordata</taxon>
        <taxon>Craniata</taxon>
        <taxon>Vertebrata</taxon>
        <taxon>Euteleostomi</taxon>
        <taxon>Actinopterygii</taxon>
        <taxon>Neopterygii</taxon>
        <taxon>Teleostei</taxon>
        <taxon>Neoteleostei</taxon>
        <taxon>Acanthomorphata</taxon>
        <taxon>Eupercaria</taxon>
        <taxon>Moronidae</taxon>
        <taxon>Dicentrarchus</taxon>
    </lineage>
</organism>
<gene>
    <name evidence="6" type="primary">LOC127349591</name>
</gene>
<dbReference type="InterPro" id="IPR027417">
    <property type="entry name" value="P-loop_NTPase"/>
</dbReference>
<name>A0A8P4KPH9_DICLA</name>
<dbReference type="SUPFAM" id="SSF50998">
    <property type="entry name" value="Quinoprotein alcohol dehydrogenase-like"/>
    <property type="match status" value="1"/>
</dbReference>
<dbReference type="PANTHER" id="PTHR19871:SF43">
    <property type="entry name" value="SI:CH211-212K18.6"/>
    <property type="match status" value="1"/>
</dbReference>
<evidence type="ECO:0000256" key="4">
    <source>
        <dbReference type="SAM" id="MobiDB-lite"/>
    </source>
</evidence>
<dbReference type="InterPro" id="IPR015943">
    <property type="entry name" value="WD40/YVTN_repeat-like_dom_sf"/>
</dbReference>
<feature type="region of interest" description="Disordered" evidence="4">
    <location>
        <begin position="372"/>
        <end position="395"/>
    </location>
</feature>
<keyword evidence="2" id="KW-0677">Repeat</keyword>
<evidence type="ECO:0000256" key="1">
    <source>
        <dbReference type="ARBA" id="ARBA00022574"/>
    </source>
</evidence>
<dbReference type="PROSITE" id="PS50837">
    <property type="entry name" value="NACHT"/>
    <property type="match status" value="1"/>
</dbReference>
<reference evidence="6" key="2">
    <citation type="submission" date="2025-09" db="UniProtKB">
        <authorList>
            <consortium name="Ensembl"/>
        </authorList>
    </citation>
    <scope>IDENTIFICATION</scope>
</reference>
<dbReference type="Gene3D" id="2.130.10.10">
    <property type="entry name" value="YVTN repeat-like/Quinoprotein amine dehydrogenase"/>
    <property type="match status" value="2"/>
</dbReference>
<feature type="domain" description="NACHT" evidence="5">
    <location>
        <begin position="659"/>
        <end position="790"/>
    </location>
</feature>
<dbReference type="InterPro" id="IPR057588">
    <property type="entry name" value="NWD1/2-like_WH"/>
</dbReference>
<evidence type="ECO:0000313" key="6">
    <source>
        <dbReference type="Ensembl" id="ENSDLAP00005081905.1"/>
    </source>
</evidence>
<dbReference type="Proteomes" id="UP000694389">
    <property type="component" value="Unassembled WGS sequence"/>
</dbReference>
<proteinExistence type="predicted"/>
<feature type="region of interest" description="Disordered" evidence="4">
    <location>
        <begin position="330"/>
        <end position="350"/>
    </location>
</feature>
<dbReference type="Ensembl" id="ENSDLAT00005076176.1">
    <property type="protein sequence ID" value="ENSDLAP00005081905.1"/>
    <property type="gene ID" value="ENSDLAG00005020426.2"/>
</dbReference>
<feature type="compositionally biased region" description="Low complexity" evidence="4">
    <location>
        <begin position="1934"/>
        <end position="1947"/>
    </location>
</feature>
<evidence type="ECO:0000313" key="7">
    <source>
        <dbReference type="Proteomes" id="UP000694389"/>
    </source>
</evidence>
<protein>
    <recommendedName>
        <fullName evidence="5">NACHT domain-containing protein</fullName>
    </recommendedName>
</protein>
<dbReference type="SUPFAM" id="SSF52540">
    <property type="entry name" value="P-loop containing nucleoside triphosphate hydrolases"/>
    <property type="match status" value="1"/>
</dbReference>
<dbReference type="Gene3D" id="3.40.50.300">
    <property type="entry name" value="P-loop containing nucleotide triphosphate hydrolases"/>
    <property type="match status" value="1"/>
</dbReference>
<evidence type="ECO:0000259" key="5">
    <source>
        <dbReference type="PROSITE" id="PS50837"/>
    </source>
</evidence>
<evidence type="ECO:0000256" key="3">
    <source>
        <dbReference type="PROSITE-ProRule" id="PRU00221"/>
    </source>
</evidence>
<dbReference type="InterPro" id="IPR001680">
    <property type="entry name" value="WD40_rpt"/>
</dbReference>
<dbReference type="Pfam" id="PF05729">
    <property type="entry name" value="NACHT"/>
    <property type="match status" value="1"/>
</dbReference>